<evidence type="ECO:0000313" key="1">
    <source>
        <dbReference type="EMBL" id="KJX92633.1"/>
    </source>
</evidence>
<sequence length="298" mass="33648">MSPSADVDDSPPQAFNWQVCDAMPDDLQTPRLINDDSTLICFLSPRLAIHSVPVHHSIIIDSEPSAHYCDQLAMWTEYRQFQDSEKVRTQYGTGTLWAQGVDSMVLKTPKQDGHTNDVPFSYVYFVPKLCVTLPSTEVLRLKGLFYRNDQRMLFRFDASGPVRLAEMHCPTGLPQSMISTGHLALATQPTPEEHVMPSSTASADDWHGRLGHADAEAFRAALHNTTRMDLPRHLIVLTRTMLLAAPWIPQDMWPEASKHTAYLLTFIPAKALRWKPLYEIPARYGQVISHWADGLDSR</sequence>
<evidence type="ECO:0008006" key="3">
    <source>
        <dbReference type="Google" id="ProtNLM"/>
    </source>
</evidence>
<dbReference type="AlphaFoldDB" id="A0A0F4G5M5"/>
<evidence type="ECO:0000313" key="2">
    <source>
        <dbReference type="Proteomes" id="UP000033647"/>
    </source>
</evidence>
<keyword evidence="2" id="KW-1185">Reference proteome</keyword>
<dbReference type="Proteomes" id="UP000033647">
    <property type="component" value="Unassembled WGS sequence"/>
</dbReference>
<accession>A0A0F4G5M5</accession>
<reference evidence="1 2" key="1">
    <citation type="submission" date="2015-03" db="EMBL/GenBank/DDBJ databases">
        <title>RNA-seq based gene annotation and comparative genomics of four Zymoseptoria species reveal species-specific pathogenicity related genes and transposable element activity.</title>
        <authorList>
            <person name="Grandaubert J."/>
            <person name="Bhattacharyya A."/>
            <person name="Stukenbrock E.H."/>
        </authorList>
    </citation>
    <scope>NUCLEOTIDE SEQUENCE [LARGE SCALE GENOMIC DNA]</scope>
    <source>
        <strain evidence="1 2">Zb18110</strain>
    </source>
</reference>
<name>A0A0F4G5M5_9PEZI</name>
<protein>
    <recommendedName>
        <fullName evidence="3">GAG-pre-integrase domain-containing protein</fullName>
    </recommendedName>
</protein>
<dbReference type="EMBL" id="LAFY01005790">
    <property type="protein sequence ID" value="KJX92633.1"/>
    <property type="molecule type" value="Genomic_DNA"/>
</dbReference>
<comment type="caution">
    <text evidence="1">The sequence shown here is derived from an EMBL/GenBank/DDBJ whole genome shotgun (WGS) entry which is preliminary data.</text>
</comment>
<gene>
    <name evidence="1" type="ORF">TI39_contig5835g00001</name>
</gene>
<organism evidence="1 2">
    <name type="scientific">Zymoseptoria brevis</name>
    <dbReference type="NCBI Taxonomy" id="1047168"/>
    <lineage>
        <taxon>Eukaryota</taxon>
        <taxon>Fungi</taxon>
        <taxon>Dikarya</taxon>
        <taxon>Ascomycota</taxon>
        <taxon>Pezizomycotina</taxon>
        <taxon>Dothideomycetes</taxon>
        <taxon>Dothideomycetidae</taxon>
        <taxon>Mycosphaerellales</taxon>
        <taxon>Mycosphaerellaceae</taxon>
        <taxon>Zymoseptoria</taxon>
    </lineage>
</organism>
<proteinExistence type="predicted"/>